<evidence type="ECO:0000313" key="2">
    <source>
        <dbReference type="EMBL" id="ALI24294.1"/>
    </source>
</evidence>
<feature type="region of interest" description="Disordered" evidence="1">
    <location>
        <begin position="18"/>
        <end position="47"/>
    </location>
</feature>
<protein>
    <submittedName>
        <fullName evidence="2">Uncharacterized protein</fullName>
    </submittedName>
</protein>
<dbReference type="Proteomes" id="UP000057134">
    <property type="component" value="Chromosome"/>
</dbReference>
<dbReference type="EMBL" id="CP011269">
    <property type="protein sequence ID" value="ALI24294.1"/>
    <property type="molecule type" value="Genomic_DNA"/>
</dbReference>
<organism evidence="2 3">
    <name type="scientific">Mycolicibacterium fortuitum</name>
    <name type="common">Mycobacterium fortuitum</name>
    <dbReference type="NCBI Taxonomy" id="1766"/>
    <lineage>
        <taxon>Bacteria</taxon>
        <taxon>Bacillati</taxon>
        <taxon>Actinomycetota</taxon>
        <taxon>Actinomycetes</taxon>
        <taxon>Mycobacteriales</taxon>
        <taxon>Mycobacteriaceae</taxon>
        <taxon>Mycolicibacterium</taxon>
    </lineage>
</organism>
<name>A0A0N9XDR6_MYCFO</name>
<proteinExistence type="predicted"/>
<dbReference type="KEGG" id="mft:XA26_04300"/>
<dbReference type="AlphaFoldDB" id="A0A0N9XDR6"/>
<feature type="compositionally biased region" description="Gly residues" evidence="1">
    <location>
        <begin position="36"/>
        <end position="47"/>
    </location>
</feature>
<dbReference type="STRING" id="1766.XA26_04300"/>
<sequence>MIGVGDAHALRRGQIASGLSSGVRRSEKPFGYARGSDGGGGFLVSVP</sequence>
<keyword evidence="3" id="KW-1185">Reference proteome</keyword>
<accession>A0A0N9XDR6</accession>
<gene>
    <name evidence="2" type="ORF">XA26_04300</name>
</gene>
<evidence type="ECO:0000313" key="3">
    <source>
        <dbReference type="Proteomes" id="UP000057134"/>
    </source>
</evidence>
<evidence type="ECO:0000256" key="1">
    <source>
        <dbReference type="SAM" id="MobiDB-lite"/>
    </source>
</evidence>
<reference evidence="2 3" key="1">
    <citation type="journal article" date="2015" name="MBio">
        <title>Enzymatic Degradation of Phenazines Can Generate Energy and Protect Sensitive Organisms from Toxicity.</title>
        <authorList>
            <person name="Costa K.C."/>
            <person name="Bergkessel M."/>
            <person name="Saunders S."/>
            <person name="Korlach J."/>
            <person name="Newman D.K."/>
        </authorList>
    </citation>
    <scope>NUCLEOTIDE SEQUENCE [LARGE SCALE GENOMIC DNA]</scope>
    <source>
        <strain evidence="2 3">CT6</strain>
    </source>
</reference>